<dbReference type="AlphaFoldDB" id="A0AAD4F6Y4"/>
<accession>A0AAD4F6Y4</accession>
<keyword evidence="3" id="KW-1185">Reference proteome</keyword>
<evidence type="ECO:0000313" key="3">
    <source>
        <dbReference type="Proteomes" id="UP001199106"/>
    </source>
</evidence>
<name>A0AAD4F6Y4_9PLEO</name>
<proteinExistence type="predicted"/>
<evidence type="ECO:0000256" key="1">
    <source>
        <dbReference type="SAM" id="MobiDB-lite"/>
    </source>
</evidence>
<organism evidence="2 3">
    <name type="scientific">Alternaria panax</name>
    <dbReference type="NCBI Taxonomy" id="48097"/>
    <lineage>
        <taxon>Eukaryota</taxon>
        <taxon>Fungi</taxon>
        <taxon>Dikarya</taxon>
        <taxon>Ascomycota</taxon>
        <taxon>Pezizomycotina</taxon>
        <taxon>Dothideomycetes</taxon>
        <taxon>Pleosporomycetidae</taxon>
        <taxon>Pleosporales</taxon>
        <taxon>Pleosporineae</taxon>
        <taxon>Pleosporaceae</taxon>
        <taxon>Alternaria</taxon>
        <taxon>Alternaria sect. Panax</taxon>
    </lineage>
</organism>
<dbReference type="EMBL" id="JAANER010000013">
    <property type="protein sequence ID" value="KAG9184929.1"/>
    <property type="molecule type" value="Genomic_DNA"/>
</dbReference>
<dbReference type="Proteomes" id="UP001199106">
    <property type="component" value="Unassembled WGS sequence"/>
</dbReference>
<feature type="region of interest" description="Disordered" evidence="1">
    <location>
        <begin position="15"/>
        <end position="41"/>
    </location>
</feature>
<protein>
    <submittedName>
        <fullName evidence="2">Uncharacterized protein</fullName>
    </submittedName>
</protein>
<reference evidence="2" key="1">
    <citation type="submission" date="2021-07" db="EMBL/GenBank/DDBJ databases">
        <title>Genome Resource of American Ginseng Black Spot Pathogen Alternaria panax.</title>
        <authorList>
            <person name="Qiu C."/>
            <person name="Wang W."/>
            <person name="Liu Z."/>
        </authorList>
    </citation>
    <scope>NUCLEOTIDE SEQUENCE</scope>
    <source>
        <strain evidence="2">BNCC115425</strain>
    </source>
</reference>
<evidence type="ECO:0000313" key="2">
    <source>
        <dbReference type="EMBL" id="KAG9184929.1"/>
    </source>
</evidence>
<comment type="caution">
    <text evidence="2">The sequence shown here is derived from an EMBL/GenBank/DDBJ whole genome shotgun (WGS) entry which is preliminary data.</text>
</comment>
<feature type="compositionally biased region" description="Basic and acidic residues" evidence="1">
    <location>
        <begin position="32"/>
        <end position="41"/>
    </location>
</feature>
<sequence length="180" mass="20515">MSNWYVPRTDVYRPAHGTFRQHTPAPVLPDDPPNHSNEDVNRIPLAPRHHATQNTPQRPQSAATHLDPLVHRTTRAYDLVLNYIRDSSGGTRWSREDIDDIGHVGRYLHEDLRALKHWKGVVARGGDGDEGLEARIVDDEERLKRYYPSKRAGKATNEDIMGKDMSIDLKDEAELIDQPV</sequence>
<gene>
    <name evidence="2" type="ORF">G6011_11759</name>
</gene>